<dbReference type="Gene3D" id="3.40.50.150">
    <property type="entry name" value="Vaccinia Virus protein VP39"/>
    <property type="match status" value="1"/>
</dbReference>
<dbReference type="PANTHER" id="PTHR42912">
    <property type="entry name" value="METHYLTRANSFERASE"/>
    <property type="match status" value="1"/>
</dbReference>
<dbReference type="EMBL" id="JAHJDP010000065">
    <property type="protein sequence ID" value="MBU2691480.1"/>
    <property type="molecule type" value="Genomic_DNA"/>
</dbReference>
<dbReference type="GO" id="GO:0032259">
    <property type="term" value="P:methylation"/>
    <property type="evidence" value="ECO:0007669"/>
    <property type="project" value="UniProtKB-KW"/>
</dbReference>
<keyword evidence="2" id="KW-0808">Transferase</keyword>
<proteinExistence type="predicted"/>
<dbReference type="PANTHER" id="PTHR42912:SF93">
    <property type="entry name" value="N6-ADENOSINE-METHYLTRANSFERASE TMT1A"/>
    <property type="match status" value="1"/>
</dbReference>
<gene>
    <name evidence="2" type="ORF">KJ970_11185</name>
</gene>
<reference evidence="2" key="1">
    <citation type="submission" date="2021-05" db="EMBL/GenBank/DDBJ databases">
        <title>Energy efficiency and biological interactions define the core microbiome of deep oligotrophic groundwater.</title>
        <authorList>
            <person name="Mehrshad M."/>
            <person name="Lopez-Fernandez M."/>
            <person name="Bell E."/>
            <person name="Bernier-Latmani R."/>
            <person name="Bertilsson S."/>
            <person name="Dopson M."/>
        </authorList>
    </citation>
    <scope>NUCLEOTIDE SEQUENCE</scope>
    <source>
        <strain evidence="2">Modern_marine.mb.64</strain>
    </source>
</reference>
<evidence type="ECO:0000313" key="2">
    <source>
        <dbReference type="EMBL" id="MBU2691480.1"/>
    </source>
</evidence>
<name>A0A948W6T9_UNCEI</name>
<dbReference type="GO" id="GO:0008168">
    <property type="term" value="F:methyltransferase activity"/>
    <property type="evidence" value="ECO:0007669"/>
    <property type="project" value="UniProtKB-KW"/>
</dbReference>
<dbReference type="Pfam" id="PF13649">
    <property type="entry name" value="Methyltransf_25"/>
    <property type="match status" value="1"/>
</dbReference>
<dbReference type="CDD" id="cd02440">
    <property type="entry name" value="AdoMet_MTases"/>
    <property type="match status" value="1"/>
</dbReference>
<dbReference type="Proteomes" id="UP000777784">
    <property type="component" value="Unassembled WGS sequence"/>
</dbReference>
<protein>
    <submittedName>
        <fullName evidence="2">Class I SAM-dependent methyltransferase</fullName>
    </submittedName>
</protein>
<feature type="domain" description="Methyltransferase" evidence="1">
    <location>
        <begin position="47"/>
        <end position="142"/>
    </location>
</feature>
<comment type="caution">
    <text evidence="2">The sequence shown here is derived from an EMBL/GenBank/DDBJ whole genome shotgun (WGS) entry which is preliminary data.</text>
</comment>
<keyword evidence="2" id="KW-0489">Methyltransferase</keyword>
<dbReference type="InterPro" id="IPR029063">
    <property type="entry name" value="SAM-dependent_MTases_sf"/>
</dbReference>
<dbReference type="InterPro" id="IPR050508">
    <property type="entry name" value="Methyltransf_Superfamily"/>
</dbReference>
<accession>A0A948W6T9</accession>
<organism evidence="2 3">
    <name type="scientific">Eiseniibacteriota bacterium</name>
    <dbReference type="NCBI Taxonomy" id="2212470"/>
    <lineage>
        <taxon>Bacteria</taxon>
        <taxon>Candidatus Eiseniibacteriota</taxon>
    </lineage>
</organism>
<evidence type="ECO:0000259" key="1">
    <source>
        <dbReference type="Pfam" id="PF13649"/>
    </source>
</evidence>
<dbReference type="AlphaFoldDB" id="A0A948W6T9"/>
<evidence type="ECO:0000313" key="3">
    <source>
        <dbReference type="Proteomes" id="UP000777784"/>
    </source>
</evidence>
<dbReference type="SUPFAM" id="SSF53335">
    <property type="entry name" value="S-adenosyl-L-methionine-dependent methyltransferases"/>
    <property type="match status" value="1"/>
</dbReference>
<sequence>MGSGYYSERLSGKRLLQCYEVASARVRRYLESELNHALKQIRPGQSVLELGCGYGRLLPPIAAKAGRIIGIDSSFDNLEYGREYLAGCGCRSFDLQVMDAARLGFKEDHFDCVLCLQNGISAFQVDQRALILEALRVLRPGGRALFSSYAERFWNDRLEWFRLQAAAGLLGEIDEEQTRDGVIVCRDGFRATTVTPAGFHALLHGLNVQANIVEVDGSSLFCEMTK</sequence>
<dbReference type="InterPro" id="IPR041698">
    <property type="entry name" value="Methyltransf_25"/>
</dbReference>